<dbReference type="CDD" id="cd07067">
    <property type="entry name" value="HP_PGM_like"/>
    <property type="match status" value="1"/>
</dbReference>
<dbReference type="GO" id="GO:0016791">
    <property type="term" value="F:phosphatase activity"/>
    <property type="evidence" value="ECO:0007669"/>
    <property type="project" value="TreeGrafter"/>
</dbReference>
<keyword evidence="4" id="KW-1185">Reference proteome</keyword>
<dbReference type="PIRSF" id="PIRSF000709">
    <property type="entry name" value="6PFK_2-Ptase"/>
    <property type="match status" value="1"/>
</dbReference>
<feature type="active site" description="Tele-phosphohistidine intermediate" evidence="1">
    <location>
        <position position="9"/>
    </location>
</feature>
<accession>A0A1I6MXW2</accession>
<dbReference type="EMBL" id="FOZL01000002">
    <property type="protein sequence ID" value="SFS20556.1"/>
    <property type="molecule type" value="Genomic_DNA"/>
</dbReference>
<dbReference type="Proteomes" id="UP000199024">
    <property type="component" value="Unassembled WGS sequence"/>
</dbReference>
<gene>
    <name evidence="3" type="ORF">SAMN05421771_3692</name>
</gene>
<dbReference type="AlphaFoldDB" id="A0A1I6MXW2"/>
<evidence type="ECO:0000313" key="4">
    <source>
        <dbReference type="Proteomes" id="UP000199024"/>
    </source>
</evidence>
<evidence type="ECO:0000313" key="3">
    <source>
        <dbReference type="EMBL" id="SFS20556.1"/>
    </source>
</evidence>
<dbReference type="Gene3D" id="3.40.50.1240">
    <property type="entry name" value="Phosphoglycerate mutase-like"/>
    <property type="match status" value="1"/>
</dbReference>
<feature type="binding site" evidence="2">
    <location>
        <position position="61"/>
    </location>
    <ligand>
        <name>substrate</name>
    </ligand>
</feature>
<dbReference type="InterPro" id="IPR050275">
    <property type="entry name" value="PGM_Phosphatase"/>
</dbReference>
<protein>
    <submittedName>
        <fullName evidence="3">Alpha-ribazole phosphatase</fullName>
    </submittedName>
</protein>
<dbReference type="PANTHER" id="PTHR48100:SF1">
    <property type="entry name" value="HISTIDINE PHOSPHATASE FAMILY PROTEIN-RELATED"/>
    <property type="match status" value="1"/>
</dbReference>
<dbReference type="PANTHER" id="PTHR48100">
    <property type="entry name" value="BROAD-SPECIFICITY PHOSPHATASE YOR283W-RELATED"/>
    <property type="match status" value="1"/>
</dbReference>
<dbReference type="InterPro" id="IPR029033">
    <property type="entry name" value="His_PPase_superfam"/>
</dbReference>
<evidence type="ECO:0000256" key="2">
    <source>
        <dbReference type="PIRSR" id="PIRSR613078-2"/>
    </source>
</evidence>
<proteinExistence type="predicted"/>
<dbReference type="InterPro" id="IPR013078">
    <property type="entry name" value="His_Pase_superF_clade-1"/>
</dbReference>
<dbReference type="STRING" id="474950.SAMN05421771_3692"/>
<dbReference type="SMART" id="SM00855">
    <property type="entry name" value="PGAM"/>
    <property type="match status" value="1"/>
</dbReference>
<name>A0A1I6MXW2_9BACT</name>
<dbReference type="SUPFAM" id="SSF53254">
    <property type="entry name" value="Phosphoglycerate mutase-like"/>
    <property type="match status" value="1"/>
</dbReference>
<dbReference type="RefSeq" id="WP_089842328.1">
    <property type="nucleotide sequence ID" value="NZ_FOZL01000002.1"/>
</dbReference>
<evidence type="ECO:0000256" key="1">
    <source>
        <dbReference type="PIRSR" id="PIRSR613078-1"/>
    </source>
</evidence>
<sequence length="197" mass="22032">MSEILFIRHAETDSMGTFCGSSDPDVNGAGMEQIAGLLAGWRGEKRFGEAVDAVFSSDLRRAQTTAEALAGAFDLSVEVRPGLREIDFGDWEGLSWDEIWETHREYAERWIAEFPKLPAPQGEPYETFRDRVLAEVQELKAISKGRKLAVVTHAGVMRVILMELLGVSESAAWERTRTYCCVVGYGTATKRRKAERE</sequence>
<feature type="active site" description="Proton donor/acceptor" evidence="1">
    <location>
        <position position="85"/>
    </location>
</feature>
<dbReference type="GO" id="GO:0005737">
    <property type="term" value="C:cytoplasm"/>
    <property type="evidence" value="ECO:0007669"/>
    <property type="project" value="TreeGrafter"/>
</dbReference>
<dbReference type="Pfam" id="PF00300">
    <property type="entry name" value="His_Phos_1"/>
    <property type="match status" value="1"/>
</dbReference>
<reference evidence="3 4" key="1">
    <citation type="submission" date="2016-10" db="EMBL/GenBank/DDBJ databases">
        <authorList>
            <person name="de Groot N.N."/>
        </authorList>
    </citation>
    <scope>NUCLEOTIDE SEQUENCE [LARGE SCALE GENOMIC DNA]</scope>
    <source>
        <strain evidence="3 4">DSM 21001</strain>
    </source>
</reference>
<dbReference type="OrthoDB" id="9781415at2"/>
<organism evidence="3 4">
    <name type="scientific">Granulicella pectinivorans</name>
    <dbReference type="NCBI Taxonomy" id="474950"/>
    <lineage>
        <taxon>Bacteria</taxon>
        <taxon>Pseudomonadati</taxon>
        <taxon>Acidobacteriota</taxon>
        <taxon>Terriglobia</taxon>
        <taxon>Terriglobales</taxon>
        <taxon>Acidobacteriaceae</taxon>
        <taxon>Granulicella</taxon>
    </lineage>
</organism>